<keyword evidence="2" id="KW-1185">Reference proteome</keyword>
<name>A0A0D1DWX2_MYCMD</name>
<proteinExistence type="predicted"/>
<protein>
    <submittedName>
        <fullName evidence="1">Uncharacterized protein</fullName>
    </submittedName>
</protein>
<dbReference type="Proteomes" id="UP000000561">
    <property type="component" value="Chromosome 16"/>
</dbReference>
<organism evidence="1 2">
    <name type="scientific">Mycosarcoma maydis</name>
    <name type="common">Corn smut fungus</name>
    <name type="synonym">Ustilago maydis</name>
    <dbReference type="NCBI Taxonomy" id="5270"/>
    <lineage>
        <taxon>Eukaryota</taxon>
        <taxon>Fungi</taxon>
        <taxon>Dikarya</taxon>
        <taxon>Basidiomycota</taxon>
        <taxon>Ustilaginomycotina</taxon>
        <taxon>Ustilaginomycetes</taxon>
        <taxon>Ustilaginales</taxon>
        <taxon>Ustilaginaceae</taxon>
        <taxon>Mycosarcoma</taxon>
    </lineage>
</organism>
<accession>A0A0D1DWX2</accession>
<reference evidence="1 2" key="1">
    <citation type="journal article" date="2006" name="Nature">
        <title>Insights from the genome of the biotrophic fungal plant pathogen Ustilago maydis.</title>
        <authorList>
            <person name="Kamper J."/>
            <person name="Kahmann R."/>
            <person name="Bolker M."/>
            <person name="Ma L.J."/>
            <person name="Brefort T."/>
            <person name="Saville B.J."/>
            <person name="Banuett F."/>
            <person name="Kronstad J.W."/>
            <person name="Gold S.E."/>
            <person name="Muller O."/>
            <person name="Perlin M.H."/>
            <person name="Wosten H.A."/>
            <person name="de Vries R."/>
            <person name="Ruiz-Herrera J."/>
            <person name="Reynaga-Pena C.G."/>
            <person name="Snetselaar K."/>
            <person name="McCann M."/>
            <person name="Perez-Martin J."/>
            <person name="Feldbrugge M."/>
            <person name="Basse C.W."/>
            <person name="Steinberg G."/>
            <person name="Ibeas J.I."/>
            <person name="Holloman W."/>
            <person name="Guzman P."/>
            <person name="Farman M."/>
            <person name="Stajich J.E."/>
            <person name="Sentandreu R."/>
            <person name="Gonzalez-Prieto J.M."/>
            <person name="Kennell J.C."/>
            <person name="Molina L."/>
            <person name="Schirawski J."/>
            <person name="Mendoza-Mendoza A."/>
            <person name="Greilinger D."/>
            <person name="Munch K."/>
            <person name="Rossel N."/>
            <person name="Scherer M."/>
            <person name="Vranes M."/>
            <person name="Ladendorf O."/>
            <person name="Vincon V."/>
            <person name="Fuchs U."/>
            <person name="Sandrock B."/>
            <person name="Meng S."/>
            <person name="Ho E.C."/>
            <person name="Cahill M.J."/>
            <person name="Boyce K.J."/>
            <person name="Klose J."/>
            <person name="Klosterman S.J."/>
            <person name="Deelstra H.J."/>
            <person name="Ortiz-Castellanos L."/>
            <person name="Li W."/>
            <person name="Sanchez-Alonso P."/>
            <person name="Schreier P.H."/>
            <person name="Hauser-Hahn I."/>
            <person name="Vaupel M."/>
            <person name="Koopmann E."/>
            <person name="Friedrich G."/>
            <person name="Voss H."/>
            <person name="Schluter T."/>
            <person name="Margolis J."/>
            <person name="Platt D."/>
            <person name="Swimmer C."/>
            <person name="Gnirke A."/>
            <person name="Chen F."/>
            <person name="Vysotskaia V."/>
            <person name="Mannhaupt G."/>
            <person name="Guldener U."/>
            <person name="Munsterkotter M."/>
            <person name="Haase D."/>
            <person name="Oesterheld M."/>
            <person name="Mewes H.W."/>
            <person name="Mauceli E.W."/>
            <person name="DeCaprio D."/>
            <person name="Wade C.M."/>
            <person name="Butler J."/>
            <person name="Young S."/>
            <person name="Jaffe D.B."/>
            <person name="Calvo S."/>
            <person name="Nusbaum C."/>
            <person name="Galagan J."/>
            <person name="Birren B.W."/>
        </authorList>
    </citation>
    <scope>NUCLEOTIDE SEQUENCE [LARGE SCALE GENOMIC DNA]</scope>
    <source>
        <strain evidence="2">DSM 14603 / FGSC 9021 / UM521</strain>
    </source>
</reference>
<dbReference type="AlphaFoldDB" id="A0A0D1DWX2"/>
<dbReference type="KEGG" id="uma:UMAG_12315"/>
<dbReference type="InParanoid" id="A0A0D1DWX2"/>
<dbReference type="OrthoDB" id="10568732at2759"/>
<gene>
    <name evidence="1" type="ORF">UMAG_12315</name>
</gene>
<dbReference type="EMBL" id="CM003155">
    <property type="protein sequence ID" value="KIS67015.1"/>
    <property type="molecule type" value="Genomic_DNA"/>
</dbReference>
<evidence type="ECO:0000313" key="2">
    <source>
        <dbReference type="Proteomes" id="UP000000561"/>
    </source>
</evidence>
<dbReference type="GeneID" id="23568060"/>
<evidence type="ECO:0000313" key="1">
    <source>
        <dbReference type="EMBL" id="KIS67015.1"/>
    </source>
</evidence>
<dbReference type="RefSeq" id="XP_011391581.1">
    <property type="nucleotide sequence ID" value="XM_011393279.1"/>
</dbReference>
<dbReference type="VEuPathDB" id="FungiDB:UMAG_12315"/>
<sequence length="466" mass="52356">MELQSSWDPCTRGMTLEQYLGQLRFPLTRSYYRARRTQLASCDIAPTEIASNSQLQLLLYLQRLLVASQALQIAQDTYEQRYAALLPPLQNDNAVFLAVHLASKAQTEACLVASSLNEDVRFSLYESTWQDMLLCFVEDRSLCCVQNTHQESHEPLQQHLSCFGKFVWGEAYTWSSGKLFMQYRLFQAQIAWQERYTAAIPSTPSTPTVFKSVPLHAAYTSFTSTLSPSEDASDNTADHLFPQHPLMTLPLPHTSNPEHCLLTSAFLESDTASSGSSSDSSILATPNPETSFSSWDALSPSGLCRTSTPLSPCLFYNNTAASPIFSEHSTITAPYREQNHSQNINADKVLLGGNILDDGGAFSSSCSLLRRRHMSKEIPKRVLQNREKSKRYYYRRKAQHAASNDFLSSRKDHAEPTCLKAELEEPPFHIQFIELDGRMFPLPDVVRTPNSLTGFRVNSKTEQNPT</sequence>